<organism evidence="1 2">
    <name type="scientific">Holotrichia oblita</name>
    <name type="common">Chafer beetle</name>
    <dbReference type="NCBI Taxonomy" id="644536"/>
    <lineage>
        <taxon>Eukaryota</taxon>
        <taxon>Metazoa</taxon>
        <taxon>Ecdysozoa</taxon>
        <taxon>Arthropoda</taxon>
        <taxon>Hexapoda</taxon>
        <taxon>Insecta</taxon>
        <taxon>Pterygota</taxon>
        <taxon>Neoptera</taxon>
        <taxon>Endopterygota</taxon>
        <taxon>Coleoptera</taxon>
        <taxon>Polyphaga</taxon>
        <taxon>Scarabaeiformia</taxon>
        <taxon>Scarabaeidae</taxon>
        <taxon>Melolonthinae</taxon>
        <taxon>Holotrichia</taxon>
    </lineage>
</organism>
<evidence type="ECO:0000313" key="1">
    <source>
        <dbReference type="EMBL" id="KAI4464330.1"/>
    </source>
</evidence>
<protein>
    <submittedName>
        <fullName evidence="1">Cytochrome p450 family 4</fullName>
    </submittedName>
</protein>
<dbReference type="Proteomes" id="UP001056778">
    <property type="component" value="Chromosome 3"/>
</dbReference>
<accession>A0ACB9TBX7</accession>
<comment type="caution">
    <text evidence="1">The sequence shown here is derived from an EMBL/GenBank/DDBJ whole genome shotgun (WGS) entry which is preliminary data.</text>
</comment>
<gene>
    <name evidence="1" type="ORF">MML48_3g00004648</name>
</gene>
<sequence>MEKLPGVPRLPIVGTYYSFFGVPKEEVLDKLFNLLKLHGNFARGWNGTTPEIHIQKAEHLEIIMNNSVHITKGIFYNKLHPWLGEGLLTSTGQKWFQHRKLITPTFHFKILENFMVNIVEKTETLLKILDGRADGEAFNIYTDITHCTLDIICETAMGVNINAMFGEDNDYVKAIYNISDIILWRFMHPYIPDFIFRYLPHGRRFEQDVRTLHKFSKKVISDRKQALSTNRKEPDQGNESLGIRRKLSFLDLLLEVSEDGKILSDTDIREEVDTFMFEGHDTTTAAMAWNLLLLGNHQEIQEKAYVEIKTILQDKLTPTTLSELNEFKYLERIIKESLRNSDHYSEPDKFDPDRFLPENCIGRHPYAYIPFSAGPRNCIGDHFNLKYIIKINVMGHATTAAMSWALLLLGNHPEIQEKAYEEIKTILNKPIPTTAILDQYKVQADTQATIHIYCIQRSADYYPDPGRFDPDRFLPENVAKKHP</sequence>
<reference evidence="1" key="1">
    <citation type="submission" date="2022-04" db="EMBL/GenBank/DDBJ databases">
        <title>Chromosome-scale genome assembly of Holotrichia oblita Faldermann.</title>
        <authorList>
            <person name="Rongchong L."/>
        </authorList>
    </citation>
    <scope>NUCLEOTIDE SEQUENCE</scope>
    <source>
        <strain evidence="1">81SQS9</strain>
    </source>
</reference>
<name>A0ACB9TBX7_HOLOL</name>
<evidence type="ECO:0000313" key="2">
    <source>
        <dbReference type="Proteomes" id="UP001056778"/>
    </source>
</evidence>
<dbReference type="EMBL" id="CM043017">
    <property type="protein sequence ID" value="KAI4464330.1"/>
    <property type="molecule type" value="Genomic_DNA"/>
</dbReference>
<proteinExistence type="predicted"/>
<keyword evidence="2" id="KW-1185">Reference proteome</keyword>